<evidence type="ECO:0000313" key="10">
    <source>
        <dbReference type="EMBL" id="TDW08866.1"/>
    </source>
</evidence>
<dbReference type="InterPro" id="IPR039420">
    <property type="entry name" value="WalR-like"/>
</dbReference>
<sequence length="225" mass="26149">MYKILIVEEDESYSTKLKEAIEKKGYDVKNIKDPVEAVANFVNVHYDLVVSEQMMEGMNGIQMISILRGIHPTLKSMILTANPDEETEIKAIEANVDHYFSKNKSIDVTTKYIEELLRKEIMLKSEDGNELESQRENIVVDTKKRQVTKDGEVVEVTRKEYELLVMFLENKGIALSREEIAEKIWTIDIEDIELRVIDGHIKRLRSKLNIFCITSIRGYGYKWDE</sequence>
<evidence type="ECO:0000313" key="11">
    <source>
        <dbReference type="Proteomes" id="UP000294743"/>
    </source>
</evidence>
<dbReference type="SMART" id="SM00862">
    <property type="entry name" value="Trans_reg_C"/>
    <property type="match status" value="1"/>
</dbReference>
<reference evidence="10 11" key="1">
    <citation type="submission" date="2019-03" db="EMBL/GenBank/DDBJ databases">
        <title>Genomic Encyclopedia of Type Strains, Phase IV (KMG-IV): sequencing the most valuable type-strain genomes for metagenomic binning, comparative biology and taxonomic classification.</title>
        <authorList>
            <person name="Goeker M."/>
        </authorList>
    </citation>
    <scope>NUCLEOTIDE SEQUENCE [LARGE SCALE GENOMIC DNA]</scope>
    <source>
        <strain evidence="10 11">DSM 28867</strain>
    </source>
</reference>
<dbReference type="PANTHER" id="PTHR48111:SF40">
    <property type="entry name" value="PHOSPHATE REGULON TRANSCRIPTIONAL REGULATORY PROTEIN PHOB"/>
    <property type="match status" value="1"/>
</dbReference>
<dbReference type="Proteomes" id="UP000294743">
    <property type="component" value="Unassembled WGS sequence"/>
</dbReference>
<evidence type="ECO:0000256" key="2">
    <source>
        <dbReference type="ARBA" id="ARBA00023012"/>
    </source>
</evidence>
<gene>
    <name evidence="10" type="ORF">EDD63_1656</name>
</gene>
<dbReference type="GO" id="GO:0032993">
    <property type="term" value="C:protein-DNA complex"/>
    <property type="evidence" value="ECO:0007669"/>
    <property type="project" value="TreeGrafter"/>
</dbReference>
<keyword evidence="1" id="KW-0597">Phosphoprotein</keyword>
<organism evidence="10 11">
    <name type="scientific">Breznakia blatticola</name>
    <dbReference type="NCBI Taxonomy" id="1754012"/>
    <lineage>
        <taxon>Bacteria</taxon>
        <taxon>Bacillati</taxon>
        <taxon>Bacillota</taxon>
        <taxon>Erysipelotrichia</taxon>
        <taxon>Erysipelotrichales</taxon>
        <taxon>Erysipelotrichaceae</taxon>
        <taxon>Breznakia</taxon>
    </lineage>
</organism>
<dbReference type="CDD" id="cd00383">
    <property type="entry name" value="trans_reg_C"/>
    <property type="match status" value="1"/>
</dbReference>
<dbReference type="SUPFAM" id="SSF52172">
    <property type="entry name" value="CheY-like"/>
    <property type="match status" value="1"/>
</dbReference>
<dbReference type="InterPro" id="IPR011006">
    <property type="entry name" value="CheY-like_superfamily"/>
</dbReference>
<protein>
    <submittedName>
        <fullName evidence="10">DNA-binding response OmpR family regulator</fullName>
    </submittedName>
</protein>
<evidence type="ECO:0000256" key="1">
    <source>
        <dbReference type="ARBA" id="ARBA00022553"/>
    </source>
</evidence>
<evidence type="ECO:0000256" key="5">
    <source>
        <dbReference type="ARBA" id="ARBA00023163"/>
    </source>
</evidence>
<name>A0A4R7ZBZ5_9FIRM</name>
<dbReference type="Gene3D" id="3.40.50.2300">
    <property type="match status" value="1"/>
</dbReference>
<dbReference type="PROSITE" id="PS51755">
    <property type="entry name" value="OMPR_PHOB"/>
    <property type="match status" value="1"/>
</dbReference>
<dbReference type="SMART" id="SM00448">
    <property type="entry name" value="REC"/>
    <property type="match status" value="1"/>
</dbReference>
<evidence type="ECO:0000256" key="6">
    <source>
        <dbReference type="PROSITE-ProRule" id="PRU00169"/>
    </source>
</evidence>
<dbReference type="EMBL" id="SODD01000065">
    <property type="protein sequence ID" value="TDW08866.1"/>
    <property type="molecule type" value="Genomic_DNA"/>
</dbReference>
<dbReference type="GO" id="GO:0000156">
    <property type="term" value="F:phosphorelay response regulator activity"/>
    <property type="evidence" value="ECO:0007669"/>
    <property type="project" value="TreeGrafter"/>
</dbReference>
<evidence type="ECO:0000256" key="3">
    <source>
        <dbReference type="ARBA" id="ARBA00023015"/>
    </source>
</evidence>
<keyword evidence="5" id="KW-0804">Transcription</keyword>
<dbReference type="PROSITE" id="PS50110">
    <property type="entry name" value="RESPONSE_REGULATORY"/>
    <property type="match status" value="1"/>
</dbReference>
<feature type="domain" description="Response regulatory" evidence="8">
    <location>
        <begin position="3"/>
        <end position="117"/>
    </location>
</feature>
<dbReference type="OrthoDB" id="1644132at2"/>
<accession>A0A4R7ZBZ5</accession>
<dbReference type="GO" id="GO:0006355">
    <property type="term" value="P:regulation of DNA-templated transcription"/>
    <property type="evidence" value="ECO:0007669"/>
    <property type="project" value="InterPro"/>
</dbReference>
<evidence type="ECO:0000256" key="4">
    <source>
        <dbReference type="ARBA" id="ARBA00023125"/>
    </source>
</evidence>
<evidence type="ECO:0000256" key="7">
    <source>
        <dbReference type="PROSITE-ProRule" id="PRU01091"/>
    </source>
</evidence>
<dbReference type="InterPro" id="IPR001867">
    <property type="entry name" value="OmpR/PhoB-type_DNA-bd"/>
</dbReference>
<dbReference type="PANTHER" id="PTHR48111">
    <property type="entry name" value="REGULATOR OF RPOS"/>
    <property type="match status" value="1"/>
</dbReference>
<evidence type="ECO:0000259" key="8">
    <source>
        <dbReference type="PROSITE" id="PS50110"/>
    </source>
</evidence>
<feature type="domain" description="OmpR/PhoB-type" evidence="9">
    <location>
        <begin position="128"/>
        <end position="225"/>
    </location>
</feature>
<evidence type="ECO:0000259" key="9">
    <source>
        <dbReference type="PROSITE" id="PS51755"/>
    </source>
</evidence>
<dbReference type="InterPro" id="IPR036388">
    <property type="entry name" value="WH-like_DNA-bd_sf"/>
</dbReference>
<feature type="DNA-binding region" description="OmpR/PhoB-type" evidence="7">
    <location>
        <begin position="128"/>
        <end position="225"/>
    </location>
</feature>
<dbReference type="GO" id="GO:0000976">
    <property type="term" value="F:transcription cis-regulatory region binding"/>
    <property type="evidence" value="ECO:0007669"/>
    <property type="project" value="TreeGrafter"/>
</dbReference>
<keyword evidence="2" id="KW-0902">Two-component regulatory system</keyword>
<dbReference type="RefSeq" id="WP_134171370.1">
    <property type="nucleotide sequence ID" value="NZ_SODD01000065.1"/>
</dbReference>
<dbReference type="GO" id="GO:0005829">
    <property type="term" value="C:cytosol"/>
    <property type="evidence" value="ECO:0007669"/>
    <property type="project" value="TreeGrafter"/>
</dbReference>
<proteinExistence type="predicted"/>
<keyword evidence="3" id="KW-0805">Transcription regulation</keyword>
<keyword evidence="4 7" id="KW-0238">DNA-binding</keyword>
<comment type="caution">
    <text evidence="10">The sequence shown here is derived from an EMBL/GenBank/DDBJ whole genome shotgun (WGS) entry which is preliminary data.</text>
</comment>
<comment type="caution">
    <text evidence="6">Lacks conserved residue(s) required for the propagation of feature annotation.</text>
</comment>
<dbReference type="CDD" id="cd00156">
    <property type="entry name" value="REC"/>
    <property type="match status" value="1"/>
</dbReference>
<dbReference type="AlphaFoldDB" id="A0A4R7ZBZ5"/>
<dbReference type="Gene3D" id="1.10.10.10">
    <property type="entry name" value="Winged helix-like DNA-binding domain superfamily/Winged helix DNA-binding domain"/>
    <property type="match status" value="1"/>
</dbReference>
<dbReference type="InterPro" id="IPR001789">
    <property type="entry name" value="Sig_transdc_resp-reg_receiver"/>
</dbReference>
<dbReference type="Pfam" id="PF00072">
    <property type="entry name" value="Response_reg"/>
    <property type="match status" value="1"/>
</dbReference>
<keyword evidence="11" id="KW-1185">Reference proteome</keyword>
<dbReference type="Pfam" id="PF00486">
    <property type="entry name" value="Trans_reg_C"/>
    <property type="match status" value="1"/>
</dbReference>